<comment type="caution">
    <text evidence="1">The sequence shown here is derived from an EMBL/GenBank/DDBJ whole genome shotgun (WGS) entry which is preliminary data.</text>
</comment>
<sequence length="237" mass="26670">MSIEVKPHEKIGVCGRTGAGKSTLTACIYRLSEPEGLITIDGVDISKLGLAELRTKLSIIPQDPVLFSGTIRDNLDPFNEHSDDGLWDALRRAHLVNESMLDEIKEQTEVNSSMHKFHLLQIVEEDGSNFSLGERQLIALARALVRKTRILILDEATSSVDYETDAKIQDTISHEFANCTILCIAHRLKTIIKYDRILVLEEGEVEEFDNPLNLFHNENGIFRTMCDMSNITADDFL</sequence>
<reference evidence="1" key="1">
    <citation type="submission" date="2023-04" db="EMBL/GenBank/DDBJ databases">
        <title>Ambrosiozyma monospora NBRC 10751.</title>
        <authorList>
            <person name="Ichikawa N."/>
            <person name="Sato H."/>
            <person name="Tonouchi N."/>
        </authorList>
    </citation>
    <scope>NUCLEOTIDE SEQUENCE</scope>
    <source>
        <strain evidence="1">NBRC 10751</strain>
    </source>
</reference>
<accession>A0ACB5TCU9</accession>
<name>A0ACB5TCU9_AMBMO</name>
<dbReference type="Proteomes" id="UP001165064">
    <property type="component" value="Unassembled WGS sequence"/>
</dbReference>
<evidence type="ECO:0000313" key="2">
    <source>
        <dbReference type="Proteomes" id="UP001165064"/>
    </source>
</evidence>
<keyword evidence="2" id="KW-1185">Reference proteome</keyword>
<dbReference type="EMBL" id="BSXS01006342">
    <property type="protein sequence ID" value="GME85382.1"/>
    <property type="molecule type" value="Genomic_DNA"/>
</dbReference>
<organism evidence="1 2">
    <name type="scientific">Ambrosiozyma monospora</name>
    <name type="common">Yeast</name>
    <name type="synonym">Endomycopsis monosporus</name>
    <dbReference type="NCBI Taxonomy" id="43982"/>
    <lineage>
        <taxon>Eukaryota</taxon>
        <taxon>Fungi</taxon>
        <taxon>Dikarya</taxon>
        <taxon>Ascomycota</taxon>
        <taxon>Saccharomycotina</taxon>
        <taxon>Pichiomycetes</taxon>
        <taxon>Pichiales</taxon>
        <taxon>Pichiaceae</taxon>
        <taxon>Ambrosiozyma</taxon>
    </lineage>
</organism>
<evidence type="ECO:0000313" key="1">
    <source>
        <dbReference type="EMBL" id="GME85382.1"/>
    </source>
</evidence>
<gene>
    <name evidence="1" type="ORF">Amon02_000757300</name>
</gene>
<proteinExistence type="predicted"/>
<protein>
    <submittedName>
        <fullName evidence="1">Unnamed protein product</fullName>
    </submittedName>
</protein>